<evidence type="ECO:0000313" key="3">
    <source>
        <dbReference type="EMBL" id="RVU54610.1"/>
    </source>
</evidence>
<keyword evidence="1" id="KW-0378">Hydrolase</keyword>
<keyword evidence="3" id="KW-0808">Transferase</keyword>
<dbReference type="InterPro" id="IPR052016">
    <property type="entry name" value="Bact_Sigma-Reg"/>
</dbReference>
<keyword evidence="3" id="KW-0418">Kinase</keyword>
<comment type="caution">
    <text evidence="3">The sequence shown here is derived from an EMBL/GenBank/DDBJ whole genome shotgun (WGS) entry which is preliminary data.</text>
</comment>
<organism evidence="3 4">
    <name type="scientific">Anaerosphaera multitolerans</name>
    <dbReference type="NCBI Taxonomy" id="2487351"/>
    <lineage>
        <taxon>Bacteria</taxon>
        <taxon>Bacillati</taxon>
        <taxon>Bacillota</taxon>
        <taxon>Tissierellia</taxon>
        <taxon>Tissierellales</taxon>
        <taxon>Peptoniphilaceae</taxon>
        <taxon>Anaerosphaera</taxon>
    </lineage>
</organism>
<feature type="domain" description="PPM-type phosphatase" evidence="2">
    <location>
        <begin position="151"/>
        <end position="365"/>
    </location>
</feature>
<dbReference type="GO" id="GO:0016791">
    <property type="term" value="F:phosphatase activity"/>
    <property type="evidence" value="ECO:0007669"/>
    <property type="project" value="TreeGrafter"/>
</dbReference>
<dbReference type="PANTHER" id="PTHR43156:SF2">
    <property type="entry name" value="STAGE II SPORULATION PROTEIN E"/>
    <property type="match status" value="1"/>
</dbReference>
<dbReference type="SMART" id="SM00331">
    <property type="entry name" value="PP2C_SIG"/>
    <property type="match status" value="1"/>
</dbReference>
<sequence length="366" mass="42244">MSFVYEEYLLSDINLNFQVLNGIADLVRVLNSNNEVVFVNKAMEKTLGCEEDNINCKFGNRVLDSRITKRTIETAEIIQREERIDDNFFSVKCSPIFGSRGEIIGAVEVFRNITMEKKLQNEIVEKNKEMTIEMIRAQKIQNSLLPEKGFFNNISVDYIYRPSSELSGDMFDIFKINDDNIGIYIADAVGHGFASSMITMFIRIILGNIPNYKLLSPSKTLSDVAKRFAMLNLDIEIYFTCFYGVYNQRTSKFIFSNAGHFPSPMLIRNDGEVLELDSRGFPITRFFKNVKYEDKFVRINTFDKILLMTDGVVEARNKYNESFGERALEIVRKNPIDELRELEMGLNKFIKGKQKDDITALLLKVW</sequence>
<evidence type="ECO:0000259" key="2">
    <source>
        <dbReference type="SMART" id="SM00331"/>
    </source>
</evidence>
<dbReference type="EMBL" id="RLIH01000008">
    <property type="protein sequence ID" value="RVU54610.1"/>
    <property type="molecule type" value="Genomic_DNA"/>
</dbReference>
<proteinExistence type="predicted"/>
<dbReference type="AlphaFoldDB" id="A0A437S6J5"/>
<protein>
    <submittedName>
        <fullName evidence="3">Histidine kinase</fullName>
    </submittedName>
</protein>
<dbReference type="InterPro" id="IPR036457">
    <property type="entry name" value="PPM-type-like_dom_sf"/>
</dbReference>
<dbReference type="SUPFAM" id="SSF81606">
    <property type="entry name" value="PP2C-like"/>
    <property type="match status" value="1"/>
</dbReference>
<dbReference type="PANTHER" id="PTHR43156">
    <property type="entry name" value="STAGE II SPORULATION PROTEIN E-RELATED"/>
    <property type="match status" value="1"/>
</dbReference>
<accession>A0A437S6J5</accession>
<dbReference type="Gene3D" id="3.30.450.20">
    <property type="entry name" value="PAS domain"/>
    <property type="match status" value="1"/>
</dbReference>
<dbReference type="GO" id="GO:0016301">
    <property type="term" value="F:kinase activity"/>
    <property type="evidence" value="ECO:0007669"/>
    <property type="project" value="UniProtKB-KW"/>
</dbReference>
<dbReference type="Proteomes" id="UP000288812">
    <property type="component" value="Unassembled WGS sequence"/>
</dbReference>
<dbReference type="SUPFAM" id="SSF55785">
    <property type="entry name" value="PYP-like sensor domain (PAS domain)"/>
    <property type="match status" value="1"/>
</dbReference>
<dbReference type="InterPro" id="IPR001932">
    <property type="entry name" value="PPM-type_phosphatase-like_dom"/>
</dbReference>
<name>A0A437S6J5_9FIRM</name>
<dbReference type="Gene3D" id="3.60.40.10">
    <property type="entry name" value="PPM-type phosphatase domain"/>
    <property type="match status" value="1"/>
</dbReference>
<dbReference type="OrthoDB" id="9763484at2"/>
<gene>
    <name evidence="3" type="ORF">EF514_06715</name>
</gene>
<dbReference type="Pfam" id="PF07228">
    <property type="entry name" value="SpoIIE"/>
    <property type="match status" value="1"/>
</dbReference>
<reference evidence="3 4" key="1">
    <citation type="submission" date="2018-11" db="EMBL/GenBank/DDBJ databases">
        <title>Genome sequencing and assembly of Anaerosphaera sp. nov., GS7-6-2.</title>
        <authorList>
            <person name="Rettenmaier R."/>
            <person name="Liebl W."/>
            <person name="Zverlov V."/>
        </authorList>
    </citation>
    <scope>NUCLEOTIDE SEQUENCE [LARGE SCALE GENOMIC DNA]</scope>
    <source>
        <strain evidence="3 4">GS7-6-2</strain>
    </source>
</reference>
<evidence type="ECO:0000256" key="1">
    <source>
        <dbReference type="ARBA" id="ARBA00022801"/>
    </source>
</evidence>
<dbReference type="InterPro" id="IPR035965">
    <property type="entry name" value="PAS-like_dom_sf"/>
</dbReference>
<evidence type="ECO:0000313" key="4">
    <source>
        <dbReference type="Proteomes" id="UP000288812"/>
    </source>
</evidence>
<dbReference type="RefSeq" id="WP_127724658.1">
    <property type="nucleotide sequence ID" value="NZ_RLIH01000008.1"/>
</dbReference>
<keyword evidence="4" id="KW-1185">Reference proteome</keyword>